<accession>A0A401IH33</accession>
<sequence length="117" mass="13676">MPELPFIQVETTRRFQRNLRKLAKKYLSIRNDIQPVIEQLQQGEILGDRIPNIGYEVFKLRVRNSDIKKGKSGGYRLIYYVKTAKGIILLTIYSKSQQTDIAVEDIQSIIVEYESER</sequence>
<evidence type="ECO:0008006" key="3">
    <source>
        <dbReference type="Google" id="ProtNLM"/>
    </source>
</evidence>
<name>A0A401IH33_APHSA</name>
<protein>
    <recommendedName>
        <fullName evidence="3">Addiction module antitoxin</fullName>
    </recommendedName>
</protein>
<dbReference type="AlphaFoldDB" id="A0A401IH33"/>
<comment type="caution">
    <text evidence="1">The sequence shown here is derived from an EMBL/GenBank/DDBJ whole genome shotgun (WGS) entry which is preliminary data.</text>
</comment>
<proteinExistence type="predicted"/>
<dbReference type="Gene3D" id="3.30.2310.20">
    <property type="entry name" value="RelE-like"/>
    <property type="match status" value="1"/>
</dbReference>
<evidence type="ECO:0000313" key="1">
    <source>
        <dbReference type="EMBL" id="GBF80544.1"/>
    </source>
</evidence>
<dbReference type="Proteomes" id="UP000287247">
    <property type="component" value="Unassembled WGS sequence"/>
</dbReference>
<dbReference type="Pfam" id="PF06296">
    <property type="entry name" value="RelE"/>
    <property type="match status" value="1"/>
</dbReference>
<dbReference type="InterPro" id="IPR035093">
    <property type="entry name" value="RelE/ParE_toxin_dom_sf"/>
</dbReference>
<organism evidence="1 2">
    <name type="scientific">Aphanothece sacrum FPU1</name>
    <dbReference type="NCBI Taxonomy" id="1920663"/>
    <lineage>
        <taxon>Bacteria</taxon>
        <taxon>Bacillati</taxon>
        <taxon>Cyanobacteriota</taxon>
        <taxon>Cyanophyceae</taxon>
        <taxon>Oscillatoriophycideae</taxon>
        <taxon>Chroococcales</taxon>
        <taxon>Aphanothecaceae</taxon>
        <taxon>Aphanothece</taxon>
    </lineage>
</organism>
<reference evidence="2" key="1">
    <citation type="submission" date="2017-05" db="EMBL/GenBank/DDBJ databases">
        <title>Physiological properties and genetic analysis related to exopolysaccharide production of fresh-water unicellular cyanobacterium Aphanothece sacrum, Suizenji Nori, that has been cultured as a food source in Japan.</title>
        <authorList>
            <person name="Kanesaki Y."/>
            <person name="Yoshikawa S."/>
            <person name="Ohki K."/>
        </authorList>
    </citation>
    <scope>NUCLEOTIDE SEQUENCE [LARGE SCALE GENOMIC DNA]</scope>
    <source>
        <strain evidence="2">FPU1</strain>
    </source>
</reference>
<dbReference type="OrthoDB" id="197283at2"/>
<dbReference type="InterPro" id="IPR009387">
    <property type="entry name" value="HigB-2"/>
</dbReference>
<dbReference type="EMBL" id="BDQK01000009">
    <property type="protein sequence ID" value="GBF80544.1"/>
    <property type="molecule type" value="Genomic_DNA"/>
</dbReference>
<dbReference type="RefSeq" id="WP_124973578.1">
    <property type="nucleotide sequence ID" value="NZ_BDQK01000009.1"/>
</dbReference>
<gene>
    <name evidence="1" type="ORF">AsFPU1_1945</name>
</gene>
<keyword evidence="2" id="KW-1185">Reference proteome</keyword>
<evidence type="ECO:0000313" key="2">
    <source>
        <dbReference type="Proteomes" id="UP000287247"/>
    </source>
</evidence>